<dbReference type="PIRSF" id="PIRSF000097">
    <property type="entry name" value="AKR"/>
    <property type="match status" value="1"/>
</dbReference>
<dbReference type="SUPFAM" id="SSF51430">
    <property type="entry name" value="NAD(P)-linked oxidoreductase"/>
    <property type="match status" value="1"/>
</dbReference>
<dbReference type="Gene3D" id="3.20.20.100">
    <property type="entry name" value="NADP-dependent oxidoreductase domain"/>
    <property type="match status" value="1"/>
</dbReference>
<comment type="similarity">
    <text evidence="1">Belongs to the aldo/keto reductase family.</text>
</comment>
<evidence type="ECO:0000313" key="6">
    <source>
        <dbReference type="Proteomes" id="UP001596310"/>
    </source>
</evidence>
<sequence length="284" mass="32097">MTIPSIELNNGTLIPQVGLGVYQISGDDNTRQAVSAALKMGYRHIDTAHAYQNERGVGQAVATSGIERKDIWITSKLWPHEYGKDLTQIAIDKMLDRLNTPYLDLLLLHQQVGDYMGAWQAMEAAVRSGKVRAIGLSNFDGARLDEVLRQATIKPAIMQVELHPYFQQNDLKEILAPYGTKLESWYPLGHGDPQLLNETLFSELAKKYHKSNAQIILRWHTQVGHIVFPKTTNPAHMSDNIALFDFELTDLEMAKIAALDCNKRYFNVPLEQQAAQFMAWHPED</sequence>
<protein>
    <submittedName>
        <fullName evidence="5">Aldo/keto reductase</fullName>
    </submittedName>
</protein>
<dbReference type="RefSeq" id="WP_125599523.1">
    <property type="nucleotide sequence ID" value="NZ_JBHSSM010000007.1"/>
</dbReference>
<evidence type="ECO:0000313" key="5">
    <source>
        <dbReference type="EMBL" id="MFC6314428.1"/>
    </source>
</evidence>
<name>A0ABW1UMZ7_9LACO</name>
<proteinExistence type="inferred from homology"/>
<evidence type="ECO:0000256" key="2">
    <source>
        <dbReference type="ARBA" id="ARBA00022857"/>
    </source>
</evidence>
<dbReference type="InterPro" id="IPR036812">
    <property type="entry name" value="NAD(P)_OxRdtase_dom_sf"/>
</dbReference>
<dbReference type="Pfam" id="PF00248">
    <property type="entry name" value="Aldo_ket_red"/>
    <property type="match status" value="1"/>
</dbReference>
<comment type="caution">
    <text evidence="5">The sequence shown here is derived from an EMBL/GenBank/DDBJ whole genome shotgun (WGS) entry which is preliminary data.</text>
</comment>
<dbReference type="PANTHER" id="PTHR43827">
    <property type="entry name" value="2,5-DIKETO-D-GLUCONIC ACID REDUCTASE"/>
    <property type="match status" value="1"/>
</dbReference>
<evidence type="ECO:0000256" key="3">
    <source>
        <dbReference type="ARBA" id="ARBA00023002"/>
    </source>
</evidence>
<keyword evidence="2" id="KW-0521">NADP</keyword>
<reference evidence="6" key="1">
    <citation type="journal article" date="2019" name="Int. J. Syst. Evol. Microbiol.">
        <title>The Global Catalogue of Microorganisms (GCM) 10K type strain sequencing project: providing services to taxonomists for standard genome sequencing and annotation.</title>
        <authorList>
            <consortium name="The Broad Institute Genomics Platform"/>
            <consortium name="The Broad Institute Genome Sequencing Center for Infectious Disease"/>
            <person name="Wu L."/>
            <person name="Ma J."/>
        </authorList>
    </citation>
    <scope>NUCLEOTIDE SEQUENCE [LARGE SCALE GENOMIC DNA]</scope>
    <source>
        <strain evidence="6">CCM 8897</strain>
    </source>
</reference>
<evidence type="ECO:0000259" key="4">
    <source>
        <dbReference type="Pfam" id="PF00248"/>
    </source>
</evidence>
<accession>A0ABW1UMZ7</accession>
<dbReference type="InterPro" id="IPR018170">
    <property type="entry name" value="Aldo/ket_reductase_CS"/>
</dbReference>
<dbReference type="PROSITE" id="PS00062">
    <property type="entry name" value="ALDOKETO_REDUCTASE_2"/>
    <property type="match status" value="1"/>
</dbReference>
<dbReference type="PROSITE" id="PS00798">
    <property type="entry name" value="ALDOKETO_REDUCTASE_1"/>
    <property type="match status" value="1"/>
</dbReference>
<gene>
    <name evidence="5" type="ORF">ACFQHW_02460</name>
</gene>
<keyword evidence="6" id="KW-1185">Reference proteome</keyword>
<dbReference type="InterPro" id="IPR020471">
    <property type="entry name" value="AKR"/>
</dbReference>
<evidence type="ECO:0000256" key="1">
    <source>
        <dbReference type="ARBA" id="ARBA00007905"/>
    </source>
</evidence>
<keyword evidence="3" id="KW-0560">Oxidoreductase</keyword>
<dbReference type="EMBL" id="JBHSSM010000007">
    <property type="protein sequence ID" value="MFC6314428.1"/>
    <property type="molecule type" value="Genomic_DNA"/>
</dbReference>
<feature type="domain" description="NADP-dependent oxidoreductase" evidence="4">
    <location>
        <begin position="18"/>
        <end position="259"/>
    </location>
</feature>
<organism evidence="5 6">
    <name type="scientific">Lapidilactobacillus achengensis</name>
    <dbReference type="NCBI Taxonomy" id="2486000"/>
    <lineage>
        <taxon>Bacteria</taxon>
        <taxon>Bacillati</taxon>
        <taxon>Bacillota</taxon>
        <taxon>Bacilli</taxon>
        <taxon>Lactobacillales</taxon>
        <taxon>Lactobacillaceae</taxon>
        <taxon>Lapidilactobacillus</taxon>
    </lineage>
</organism>
<dbReference type="InterPro" id="IPR023210">
    <property type="entry name" value="NADP_OxRdtase_dom"/>
</dbReference>
<dbReference type="PRINTS" id="PR00069">
    <property type="entry name" value="ALDKETRDTASE"/>
</dbReference>
<dbReference type="Proteomes" id="UP001596310">
    <property type="component" value="Unassembled WGS sequence"/>
</dbReference>
<dbReference type="PANTHER" id="PTHR43827:SF3">
    <property type="entry name" value="NADP-DEPENDENT OXIDOREDUCTASE DOMAIN-CONTAINING PROTEIN"/>
    <property type="match status" value="1"/>
</dbReference>